<evidence type="ECO:0000256" key="1">
    <source>
        <dbReference type="SAM" id="SignalP"/>
    </source>
</evidence>
<reference evidence="3" key="1">
    <citation type="journal article" date="2019" name="Int. J. Syst. Evol. Microbiol.">
        <title>The Global Catalogue of Microorganisms (GCM) 10K type strain sequencing project: providing services to taxonomists for standard genome sequencing and annotation.</title>
        <authorList>
            <consortium name="The Broad Institute Genomics Platform"/>
            <consortium name="The Broad Institute Genome Sequencing Center for Infectious Disease"/>
            <person name="Wu L."/>
            <person name="Ma J."/>
        </authorList>
    </citation>
    <scope>NUCLEOTIDE SEQUENCE [LARGE SCALE GENOMIC DNA]</scope>
    <source>
        <strain evidence="3">JCM 14370</strain>
    </source>
</reference>
<name>A0ABQ2CYS9_9DEIO</name>
<feature type="chain" id="PRO_5047049518" description="Thioredoxin" evidence="1">
    <location>
        <begin position="22"/>
        <end position="136"/>
    </location>
</feature>
<accession>A0ABQ2CYS9</accession>
<proteinExistence type="predicted"/>
<sequence length="136" mass="14654">MKRLFGVLGCLMLGLLGFGHATPKLGNPAPEVKLTQPLSGRYLVALYSHDCGDLTDLWKEVLSFKLPVLAVNAEGIPSPAPKETLLLQGEAATQYSRTLKVTTYPTLLLIEDGVVVGVWEPNGTSIPERLGLQTVQ</sequence>
<dbReference type="Proteomes" id="UP000632222">
    <property type="component" value="Unassembled WGS sequence"/>
</dbReference>
<organism evidence="2 3">
    <name type="scientific">Deinococcus roseus</name>
    <dbReference type="NCBI Taxonomy" id="392414"/>
    <lineage>
        <taxon>Bacteria</taxon>
        <taxon>Thermotogati</taxon>
        <taxon>Deinococcota</taxon>
        <taxon>Deinococci</taxon>
        <taxon>Deinococcales</taxon>
        <taxon>Deinococcaceae</taxon>
        <taxon>Deinococcus</taxon>
    </lineage>
</organism>
<dbReference type="SUPFAM" id="SSF52833">
    <property type="entry name" value="Thioredoxin-like"/>
    <property type="match status" value="1"/>
</dbReference>
<feature type="signal peptide" evidence="1">
    <location>
        <begin position="1"/>
        <end position="21"/>
    </location>
</feature>
<keyword evidence="1" id="KW-0732">Signal</keyword>
<dbReference type="EMBL" id="BMOD01000006">
    <property type="protein sequence ID" value="GGJ34292.1"/>
    <property type="molecule type" value="Genomic_DNA"/>
</dbReference>
<keyword evidence="3" id="KW-1185">Reference proteome</keyword>
<evidence type="ECO:0008006" key="4">
    <source>
        <dbReference type="Google" id="ProtNLM"/>
    </source>
</evidence>
<dbReference type="RefSeq" id="WP_189002604.1">
    <property type="nucleotide sequence ID" value="NZ_BMOD01000006.1"/>
</dbReference>
<gene>
    <name evidence="2" type="ORF">GCM10008938_20590</name>
</gene>
<comment type="caution">
    <text evidence="2">The sequence shown here is derived from an EMBL/GenBank/DDBJ whole genome shotgun (WGS) entry which is preliminary data.</text>
</comment>
<dbReference type="InterPro" id="IPR036249">
    <property type="entry name" value="Thioredoxin-like_sf"/>
</dbReference>
<evidence type="ECO:0000313" key="3">
    <source>
        <dbReference type="Proteomes" id="UP000632222"/>
    </source>
</evidence>
<evidence type="ECO:0000313" key="2">
    <source>
        <dbReference type="EMBL" id="GGJ34292.1"/>
    </source>
</evidence>
<protein>
    <recommendedName>
        <fullName evidence="4">Thioredoxin</fullName>
    </recommendedName>
</protein>